<dbReference type="Proteomes" id="UP000095488">
    <property type="component" value="Unassembled WGS sequence"/>
</dbReference>
<dbReference type="Gene3D" id="1.10.10.10">
    <property type="entry name" value="Winged helix-like DNA-binding domain superfamily/Winged helix DNA-binding domain"/>
    <property type="match status" value="1"/>
</dbReference>
<dbReference type="PANTHER" id="PTHR43537:SF24">
    <property type="entry name" value="GLUCONATE OPERON TRANSCRIPTIONAL REPRESSOR"/>
    <property type="match status" value="1"/>
</dbReference>
<reference evidence="5 6" key="1">
    <citation type="submission" date="2015-09" db="EMBL/GenBank/DDBJ databases">
        <authorList>
            <consortium name="Pathogen Informatics"/>
            <person name="Wu L."/>
            <person name="Ma J."/>
        </authorList>
    </citation>
    <scope>NUCLEOTIDE SEQUENCE [LARGE SCALE GENOMIC DNA]</scope>
    <source>
        <strain evidence="5 6">2789STDY5834858</strain>
    </source>
</reference>
<name>A0ABP2AQG9_SARVE</name>
<protein>
    <submittedName>
        <fullName evidence="5">Colanic acid/biofilm transcriptional regulator</fullName>
    </submittedName>
</protein>
<sequence length="221" mass="25443">MAILKKQSLVDQIYDEIKKQIIELIIPLGSKLNVSGLQDKFGVSSTPIREAINRLQKDGIVEYENNIGAKVIDITDKDVCEIQEVSFALLTGAVRYAMQKGNNIEISKEIQIYIDKLINSNDKEQFATYILDISNVFYKHANNSRLIGSANLMYAQQAILRTIFAKESINEEEFKREYIKDFLDLYQAVKENNEIEAMKAFERNNFRARKVIIRGIKKLKK</sequence>
<keyword evidence="1" id="KW-0805">Transcription regulation</keyword>
<dbReference type="InterPro" id="IPR036390">
    <property type="entry name" value="WH_DNA-bd_sf"/>
</dbReference>
<dbReference type="EMBL" id="CYZR01000002">
    <property type="protein sequence ID" value="CUN56263.1"/>
    <property type="molecule type" value="Genomic_DNA"/>
</dbReference>
<evidence type="ECO:0000256" key="3">
    <source>
        <dbReference type="ARBA" id="ARBA00023163"/>
    </source>
</evidence>
<keyword evidence="6" id="KW-1185">Reference proteome</keyword>
<keyword evidence="2" id="KW-0238">DNA-binding</keyword>
<dbReference type="SUPFAM" id="SSF46785">
    <property type="entry name" value="Winged helix' DNA-binding domain"/>
    <property type="match status" value="1"/>
</dbReference>
<dbReference type="RefSeq" id="WP_055257382.1">
    <property type="nucleotide sequence ID" value="NZ_CABIXL010000002.1"/>
</dbReference>
<keyword evidence="3" id="KW-0804">Transcription</keyword>
<dbReference type="PROSITE" id="PS50949">
    <property type="entry name" value="HTH_GNTR"/>
    <property type="match status" value="1"/>
</dbReference>
<dbReference type="Pfam" id="PF00392">
    <property type="entry name" value="GntR"/>
    <property type="match status" value="1"/>
</dbReference>
<evidence type="ECO:0000313" key="5">
    <source>
        <dbReference type="EMBL" id="CUN56263.1"/>
    </source>
</evidence>
<dbReference type="InterPro" id="IPR036388">
    <property type="entry name" value="WH-like_DNA-bd_sf"/>
</dbReference>
<dbReference type="InterPro" id="IPR008920">
    <property type="entry name" value="TF_FadR/GntR_C"/>
</dbReference>
<accession>A0ABP2AQG9</accession>
<comment type="caution">
    <text evidence="5">The sequence shown here is derived from an EMBL/GenBank/DDBJ whole genome shotgun (WGS) entry which is preliminary data.</text>
</comment>
<gene>
    <name evidence="5" type="ORF">ERS852473_00484</name>
</gene>
<feature type="domain" description="HTH gntR-type" evidence="4">
    <location>
        <begin position="7"/>
        <end position="74"/>
    </location>
</feature>
<organism evidence="5 6">
    <name type="scientific">Sarcina ventriculi</name>
    <name type="common">Clostridium ventriculi</name>
    <dbReference type="NCBI Taxonomy" id="1267"/>
    <lineage>
        <taxon>Bacteria</taxon>
        <taxon>Bacillati</taxon>
        <taxon>Bacillota</taxon>
        <taxon>Clostridia</taxon>
        <taxon>Eubacteriales</taxon>
        <taxon>Clostridiaceae</taxon>
        <taxon>Sarcina</taxon>
    </lineage>
</organism>
<dbReference type="Gene3D" id="1.20.120.530">
    <property type="entry name" value="GntR ligand-binding domain-like"/>
    <property type="match status" value="1"/>
</dbReference>
<dbReference type="SMART" id="SM00345">
    <property type="entry name" value="HTH_GNTR"/>
    <property type="match status" value="1"/>
</dbReference>
<proteinExistence type="predicted"/>
<evidence type="ECO:0000259" key="4">
    <source>
        <dbReference type="PROSITE" id="PS50949"/>
    </source>
</evidence>
<evidence type="ECO:0000256" key="1">
    <source>
        <dbReference type="ARBA" id="ARBA00023015"/>
    </source>
</evidence>
<evidence type="ECO:0000313" key="6">
    <source>
        <dbReference type="Proteomes" id="UP000095488"/>
    </source>
</evidence>
<dbReference type="PANTHER" id="PTHR43537">
    <property type="entry name" value="TRANSCRIPTIONAL REGULATOR, GNTR FAMILY"/>
    <property type="match status" value="1"/>
</dbReference>
<evidence type="ECO:0000256" key="2">
    <source>
        <dbReference type="ARBA" id="ARBA00023125"/>
    </source>
</evidence>
<dbReference type="CDD" id="cd07377">
    <property type="entry name" value="WHTH_GntR"/>
    <property type="match status" value="1"/>
</dbReference>
<dbReference type="InterPro" id="IPR000524">
    <property type="entry name" value="Tscrpt_reg_HTH_GntR"/>
</dbReference>